<evidence type="ECO:0000313" key="9">
    <source>
        <dbReference type="EMBL" id="OQD43651.1"/>
    </source>
</evidence>
<comment type="pathway">
    <text evidence="5">Amino-acid degradation; L-histidine degradation into L-glutamate; L-glutamate from N-formimidoyl-L-glutamate (hydrolase route): step 1/1.</text>
</comment>
<name>A0A1V6LTZ7_9FLAO</name>
<dbReference type="SUPFAM" id="SSF52768">
    <property type="entry name" value="Arginase/deacetylase"/>
    <property type="match status" value="1"/>
</dbReference>
<comment type="caution">
    <text evidence="9">The sequence shown here is derived from an EMBL/GenBank/DDBJ whole genome shotgun (WGS) entry which is preliminary data.</text>
</comment>
<proteinExistence type="inferred from homology"/>
<protein>
    <recommendedName>
        <fullName evidence="5 6">Formimidoylglutamase</fullName>
        <ecNumber evidence="5 6">3.5.3.8</ecNumber>
    </recommendedName>
    <alternativeName>
        <fullName evidence="5">Formiminoglutamase</fullName>
    </alternativeName>
    <alternativeName>
        <fullName evidence="5">Formiminoglutamate hydrolase</fullName>
    </alternativeName>
</protein>
<evidence type="ECO:0000256" key="2">
    <source>
        <dbReference type="ARBA" id="ARBA00022801"/>
    </source>
</evidence>
<evidence type="ECO:0000256" key="8">
    <source>
        <dbReference type="PROSITE-ProRule" id="PRU00742"/>
    </source>
</evidence>
<dbReference type="PANTHER" id="PTHR11358">
    <property type="entry name" value="ARGINASE/AGMATINASE"/>
    <property type="match status" value="1"/>
</dbReference>
<evidence type="ECO:0000256" key="7">
    <source>
        <dbReference type="PIRSR" id="PIRSR036979-1"/>
    </source>
</evidence>
<comment type="catalytic activity">
    <reaction evidence="5">
        <text>N-formimidoyl-L-glutamate + H2O = formamide + L-glutamate</text>
        <dbReference type="Rhea" id="RHEA:22492"/>
        <dbReference type="ChEBI" id="CHEBI:15377"/>
        <dbReference type="ChEBI" id="CHEBI:16397"/>
        <dbReference type="ChEBI" id="CHEBI:29985"/>
        <dbReference type="ChEBI" id="CHEBI:58928"/>
        <dbReference type="EC" id="3.5.3.8"/>
    </reaction>
</comment>
<dbReference type="GO" id="GO:0033389">
    <property type="term" value="P:putrescine biosynthetic process from arginine, via agmatine"/>
    <property type="evidence" value="ECO:0007669"/>
    <property type="project" value="TreeGrafter"/>
</dbReference>
<comment type="function">
    <text evidence="5">Catalyzes the conversion of N-formimidoyl-L-glutamate to L-glutamate and formamide.</text>
</comment>
<dbReference type="GO" id="GO:0050415">
    <property type="term" value="F:formimidoylglutamase activity"/>
    <property type="evidence" value="ECO:0007669"/>
    <property type="project" value="UniProtKB-UniRule"/>
</dbReference>
<keyword evidence="2 5" id="KW-0378">Hydrolase</keyword>
<evidence type="ECO:0000256" key="3">
    <source>
        <dbReference type="ARBA" id="ARBA00022808"/>
    </source>
</evidence>
<feature type="binding site" evidence="5">
    <location>
        <position position="245"/>
    </location>
    <ligand>
        <name>Mn(2+)</name>
        <dbReference type="ChEBI" id="CHEBI:29035"/>
        <label>2</label>
    </ligand>
</feature>
<feature type="binding site" evidence="7">
    <location>
        <position position="247"/>
    </location>
    <ligand>
        <name>Mn(2+)</name>
        <dbReference type="ChEBI" id="CHEBI:29035"/>
        <label>1</label>
    </ligand>
</feature>
<feature type="binding site" evidence="5 7">
    <location>
        <position position="245"/>
    </location>
    <ligand>
        <name>Mn(2+)</name>
        <dbReference type="ChEBI" id="CHEBI:29035"/>
        <label>1</label>
    </ligand>
</feature>
<evidence type="ECO:0000256" key="4">
    <source>
        <dbReference type="ARBA" id="ARBA00023211"/>
    </source>
</evidence>
<feature type="binding site" evidence="7">
    <location>
        <position position="159"/>
    </location>
    <ligand>
        <name>Mn(2+)</name>
        <dbReference type="ChEBI" id="CHEBI:29035"/>
        <label>1</label>
    </ligand>
</feature>
<accession>A0A1V6LTZ7</accession>
<feature type="binding site" evidence="5">
    <location>
        <position position="157"/>
    </location>
    <ligand>
        <name>Mn(2+)</name>
        <dbReference type="ChEBI" id="CHEBI:29035"/>
        <label>2</label>
    </ligand>
</feature>
<dbReference type="OrthoDB" id="9788689at2"/>
<dbReference type="InterPro" id="IPR005923">
    <property type="entry name" value="HutG"/>
</dbReference>
<dbReference type="GO" id="GO:0019557">
    <property type="term" value="P:L-histidine catabolic process to glutamate and formate"/>
    <property type="evidence" value="ECO:0007669"/>
    <property type="project" value="UniProtKB-UniPathway"/>
</dbReference>
<evidence type="ECO:0000256" key="1">
    <source>
        <dbReference type="ARBA" id="ARBA00022723"/>
    </source>
</evidence>
<dbReference type="GO" id="GO:0030145">
    <property type="term" value="F:manganese ion binding"/>
    <property type="evidence" value="ECO:0007669"/>
    <property type="project" value="UniProtKB-UniRule"/>
</dbReference>
<dbReference type="EMBL" id="MTBC01000002">
    <property type="protein sequence ID" value="OQD43651.1"/>
    <property type="molecule type" value="Genomic_DNA"/>
</dbReference>
<dbReference type="InterPro" id="IPR006035">
    <property type="entry name" value="Ureohydrolase"/>
</dbReference>
<evidence type="ECO:0000256" key="5">
    <source>
        <dbReference type="HAMAP-Rule" id="MF_00737"/>
    </source>
</evidence>
<sequence length="318" mass="35662">MVLYTSPSPKNWNGRKSEEQLYLHEKVELVPITEIANLKTVQYALLGYACDEGVRRNQGRTGAINGPDAIKKMLGKMPNHLPKDHKFLDVGNVACVETDLEHTQQQLAKNITALLDQQIFPIALGGGHDIAYAHYKGIKGYLKDKKPKAKLGIINFDAHFDLRNPENGPTSGTPFFQIAKEEKEFNYLCIGIRKDANDKQLFETARELDVVYIERQVMRLNYLEELKTWLKAFIEKVDCIYLTIDLDGFSSAFAPGVSAASPMGFEPQLVLELLTSILDSGKLLSMDIAELNPDYDIDNQTAKLAASLVHFVIHEQPV</sequence>
<keyword evidence="4 5" id="KW-0464">Manganese</keyword>
<keyword evidence="1 5" id="KW-0479">Metal-binding</keyword>
<reference evidence="9 10" key="1">
    <citation type="submission" date="2016-12" db="EMBL/GenBank/DDBJ databases">
        <authorList>
            <person name="Song W.-J."/>
            <person name="Kurnit D.M."/>
        </authorList>
    </citation>
    <scope>NUCLEOTIDE SEQUENCE [LARGE SCALE GENOMIC DNA]</scope>
    <source>
        <strain evidence="9 10">HSG9</strain>
    </source>
</reference>
<dbReference type="NCBIfam" id="TIGR01227">
    <property type="entry name" value="hutG"/>
    <property type="match status" value="1"/>
</dbReference>
<dbReference type="PRINTS" id="PR00116">
    <property type="entry name" value="ARGINASE"/>
</dbReference>
<gene>
    <name evidence="5" type="primary">hutG</name>
    <name evidence="9" type="ORF">BUL40_03290</name>
</gene>
<keyword evidence="10" id="KW-1185">Reference proteome</keyword>
<feature type="binding site" evidence="5 7">
    <location>
        <position position="161"/>
    </location>
    <ligand>
        <name>Mn(2+)</name>
        <dbReference type="ChEBI" id="CHEBI:29035"/>
        <label>1</label>
    </ligand>
</feature>
<feature type="binding site" evidence="5 7">
    <location>
        <position position="157"/>
    </location>
    <ligand>
        <name>Mn(2+)</name>
        <dbReference type="ChEBI" id="CHEBI:29035"/>
        <label>1</label>
    </ligand>
</feature>
<dbReference type="Proteomes" id="UP000191680">
    <property type="component" value="Unassembled WGS sequence"/>
</dbReference>
<dbReference type="Pfam" id="PF00491">
    <property type="entry name" value="Arginase"/>
    <property type="match status" value="1"/>
</dbReference>
<evidence type="ECO:0000313" key="10">
    <source>
        <dbReference type="Proteomes" id="UP000191680"/>
    </source>
</evidence>
<feature type="binding site" evidence="5 7">
    <location>
        <position position="128"/>
    </location>
    <ligand>
        <name>Mn(2+)</name>
        <dbReference type="ChEBI" id="CHEBI:29035"/>
        <label>1</label>
    </ligand>
</feature>
<dbReference type="CDD" id="cd09988">
    <property type="entry name" value="Formimidoylglutamase"/>
    <property type="match status" value="1"/>
</dbReference>
<dbReference type="RefSeq" id="WP_080318077.1">
    <property type="nucleotide sequence ID" value="NZ_MTBC01000002.1"/>
</dbReference>
<dbReference type="InterPro" id="IPR023696">
    <property type="entry name" value="Ureohydrolase_dom_sf"/>
</dbReference>
<organism evidence="9 10">
    <name type="scientific">Croceivirga radicis</name>
    <dbReference type="NCBI Taxonomy" id="1929488"/>
    <lineage>
        <taxon>Bacteria</taxon>
        <taxon>Pseudomonadati</taxon>
        <taxon>Bacteroidota</taxon>
        <taxon>Flavobacteriia</taxon>
        <taxon>Flavobacteriales</taxon>
        <taxon>Flavobacteriaceae</taxon>
        <taxon>Croceivirga</taxon>
    </lineage>
</organism>
<keyword evidence="3 5" id="KW-0369">Histidine metabolism</keyword>
<feature type="binding site" evidence="5">
    <location>
        <position position="159"/>
    </location>
    <ligand>
        <name>Mn(2+)</name>
        <dbReference type="ChEBI" id="CHEBI:29035"/>
        <label>2</label>
    </ligand>
</feature>
<comment type="cofactor">
    <cofactor evidence="5 7">
        <name>Mn(2+)</name>
        <dbReference type="ChEBI" id="CHEBI:29035"/>
    </cofactor>
    <text evidence="5 7">Binds 2 manganese ions per subunit.</text>
</comment>
<dbReference type="EC" id="3.5.3.8" evidence="5 6"/>
<comment type="similarity">
    <text evidence="5 8">Belongs to the arginase family.</text>
</comment>
<dbReference type="Gene3D" id="3.40.800.10">
    <property type="entry name" value="Ureohydrolase domain"/>
    <property type="match status" value="1"/>
</dbReference>
<dbReference type="UniPathway" id="UPA00379">
    <property type="reaction ID" value="UER00552"/>
</dbReference>
<dbReference type="PANTHER" id="PTHR11358:SF35">
    <property type="entry name" value="FORMIMIDOYLGLUTAMASE"/>
    <property type="match status" value="1"/>
</dbReference>
<dbReference type="HAMAP" id="MF_00737">
    <property type="entry name" value="Formimidoylglutam"/>
    <property type="match status" value="1"/>
</dbReference>
<evidence type="ECO:0000256" key="6">
    <source>
        <dbReference type="NCBIfam" id="TIGR01227"/>
    </source>
</evidence>
<feature type="binding site" evidence="5">
    <location>
        <position position="247"/>
    </location>
    <ligand>
        <name>Mn(2+)</name>
        <dbReference type="ChEBI" id="CHEBI:29035"/>
        <label>2</label>
    </ligand>
</feature>
<dbReference type="PIRSF" id="PIRSF036979">
    <property type="entry name" value="Arginase"/>
    <property type="match status" value="1"/>
</dbReference>
<dbReference type="AlphaFoldDB" id="A0A1V6LTZ7"/>
<dbReference type="PROSITE" id="PS51409">
    <property type="entry name" value="ARGINASE_2"/>
    <property type="match status" value="1"/>
</dbReference>
<dbReference type="GO" id="GO:0008783">
    <property type="term" value="F:agmatinase activity"/>
    <property type="evidence" value="ECO:0007669"/>
    <property type="project" value="TreeGrafter"/>
</dbReference>
<dbReference type="GO" id="GO:0019556">
    <property type="term" value="P:L-histidine catabolic process to glutamate and formamide"/>
    <property type="evidence" value="ECO:0007669"/>
    <property type="project" value="UniProtKB-UniRule"/>
</dbReference>